<evidence type="ECO:0000313" key="1">
    <source>
        <dbReference type="EMBL" id="TCV05641.1"/>
    </source>
</evidence>
<name>A0A4V6P2X6_9SPHI</name>
<comment type="caution">
    <text evidence="1">The sequence shown here is derived from an EMBL/GenBank/DDBJ whole genome shotgun (WGS) entry which is preliminary data.</text>
</comment>
<protein>
    <submittedName>
        <fullName evidence="1">Uncharacterized protein</fullName>
    </submittedName>
</protein>
<evidence type="ECO:0000313" key="2">
    <source>
        <dbReference type="Proteomes" id="UP000295197"/>
    </source>
</evidence>
<proteinExistence type="predicted"/>
<sequence>MLLRINPSSNNNQNVQTYETLGDYLQFLKAYIYYKVKLL</sequence>
<accession>A0A4V6P2X6</accession>
<dbReference type="AlphaFoldDB" id="A0A4V6P2X6"/>
<dbReference type="EMBL" id="SMBZ01000072">
    <property type="protein sequence ID" value="TCV05641.1"/>
    <property type="molecule type" value="Genomic_DNA"/>
</dbReference>
<gene>
    <name evidence="1" type="ORF">EDC17_10726</name>
</gene>
<reference evidence="1 2" key="1">
    <citation type="submission" date="2019-03" db="EMBL/GenBank/DDBJ databases">
        <title>Genomic Encyclopedia of Type Strains, Phase IV (KMG-IV): sequencing the most valuable type-strain genomes for metagenomic binning, comparative biology and taxonomic classification.</title>
        <authorList>
            <person name="Goeker M."/>
        </authorList>
    </citation>
    <scope>NUCLEOTIDE SEQUENCE [LARGE SCALE GENOMIC DNA]</scope>
    <source>
        <strain evidence="1 2">DSM 22362</strain>
    </source>
</reference>
<organism evidence="1 2">
    <name type="scientific">Sphingobacterium alimentarium</name>
    <dbReference type="NCBI Taxonomy" id="797292"/>
    <lineage>
        <taxon>Bacteria</taxon>
        <taxon>Pseudomonadati</taxon>
        <taxon>Bacteroidota</taxon>
        <taxon>Sphingobacteriia</taxon>
        <taxon>Sphingobacteriales</taxon>
        <taxon>Sphingobacteriaceae</taxon>
        <taxon>Sphingobacterium</taxon>
    </lineage>
</organism>
<dbReference type="Proteomes" id="UP000295197">
    <property type="component" value="Unassembled WGS sequence"/>
</dbReference>
<keyword evidence="2" id="KW-1185">Reference proteome</keyword>